<gene>
    <name evidence="2" type="ORF">ACFQPB_17200</name>
</gene>
<dbReference type="Proteomes" id="UP001596501">
    <property type="component" value="Unassembled WGS sequence"/>
</dbReference>
<comment type="caution">
    <text evidence="2">The sequence shown here is derived from an EMBL/GenBank/DDBJ whole genome shotgun (WGS) entry which is preliminary data.</text>
</comment>
<dbReference type="InterPro" id="IPR015797">
    <property type="entry name" value="NUDIX_hydrolase-like_dom_sf"/>
</dbReference>
<dbReference type="Pfam" id="PF00293">
    <property type="entry name" value="NUDIX"/>
    <property type="match status" value="1"/>
</dbReference>
<dbReference type="SUPFAM" id="SSF55811">
    <property type="entry name" value="Nudix"/>
    <property type="match status" value="1"/>
</dbReference>
<evidence type="ECO:0000259" key="1">
    <source>
        <dbReference type="Pfam" id="PF00293"/>
    </source>
</evidence>
<sequence>MADENNIAEPAFRAPKGLGPAAGVVTKETDGRVWLVGPTNQFGGYELTFPKGRPDGNSLQTTALCEAYEESGLRARLLQHLVDVRRSQTYTRYYLAERIGGSPADMS</sequence>
<dbReference type="GO" id="GO:0016787">
    <property type="term" value="F:hydrolase activity"/>
    <property type="evidence" value="ECO:0007669"/>
    <property type="project" value="UniProtKB-KW"/>
</dbReference>
<dbReference type="RefSeq" id="WP_382226070.1">
    <property type="nucleotide sequence ID" value="NZ_JBHTCA010000017.1"/>
</dbReference>
<dbReference type="InterPro" id="IPR000086">
    <property type="entry name" value="NUDIX_hydrolase_dom"/>
</dbReference>
<keyword evidence="3" id="KW-1185">Reference proteome</keyword>
<organism evidence="2 3">
    <name type="scientific">Hydrogenophaga atypica</name>
    <dbReference type="NCBI Taxonomy" id="249409"/>
    <lineage>
        <taxon>Bacteria</taxon>
        <taxon>Pseudomonadati</taxon>
        <taxon>Pseudomonadota</taxon>
        <taxon>Betaproteobacteria</taxon>
        <taxon>Burkholderiales</taxon>
        <taxon>Comamonadaceae</taxon>
        <taxon>Hydrogenophaga</taxon>
    </lineage>
</organism>
<dbReference type="EMBL" id="JBHTCA010000017">
    <property type="protein sequence ID" value="MFC7410600.1"/>
    <property type="molecule type" value="Genomic_DNA"/>
</dbReference>
<evidence type="ECO:0000313" key="2">
    <source>
        <dbReference type="EMBL" id="MFC7410600.1"/>
    </source>
</evidence>
<feature type="domain" description="Nudix hydrolase" evidence="1">
    <location>
        <begin position="19"/>
        <end position="96"/>
    </location>
</feature>
<evidence type="ECO:0000313" key="3">
    <source>
        <dbReference type="Proteomes" id="UP001596501"/>
    </source>
</evidence>
<reference evidence="3" key="1">
    <citation type="journal article" date="2019" name="Int. J. Syst. Evol. Microbiol.">
        <title>The Global Catalogue of Microorganisms (GCM) 10K type strain sequencing project: providing services to taxonomists for standard genome sequencing and annotation.</title>
        <authorList>
            <consortium name="The Broad Institute Genomics Platform"/>
            <consortium name="The Broad Institute Genome Sequencing Center for Infectious Disease"/>
            <person name="Wu L."/>
            <person name="Ma J."/>
        </authorList>
    </citation>
    <scope>NUCLEOTIDE SEQUENCE [LARGE SCALE GENOMIC DNA]</scope>
    <source>
        <strain evidence="3">CGMCC 1.12371</strain>
    </source>
</reference>
<accession>A0ABW2QME8</accession>
<proteinExistence type="predicted"/>
<protein>
    <submittedName>
        <fullName evidence="2">NUDIX hydrolase</fullName>
    </submittedName>
</protein>
<keyword evidence="2" id="KW-0378">Hydrolase</keyword>
<name>A0ABW2QME8_9BURK</name>
<dbReference type="Gene3D" id="3.90.79.10">
    <property type="entry name" value="Nucleoside Triphosphate Pyrophosphohydrolase"/>
    <property type="match status" value="1"/>
</dbReference>